<protein>
    <submittedName>
        <fullName evidence="4">Uncharacterized protein LOC107965485</fullName>
    </submittedName>
</protein>
<dbReference type="RefSeq" id="XP_016771541.2">
    <property type="nucleotide sequence ID" value="XM_016916052.2"/>
</dbReference>
<reference evidence="2" key="1">
    <citation type="submission" date="2021-01" db="UniProtKB">
        <authorList>
            <consortium name="EnsemblMetazoa"/>
        </authorList>
    </citation>
    <scope>IDENTIFICATION</scope>
    <source>
        <strain evidence="2">DH4</strain>
    </source>
</reference>
<dbReference type="OrthoDB" id="7699643at2759"/>
<proteinExistence type="predicted"/>
<feature type="region of interest" description="Disordered" evidence="1">
    <location>
        <begin position="1577"/>
        <end position="1601"/>
    </location>
</feature>
<feature type="compositionally biased region" description="Low complexity" evidence="1">
    <location>
        <begin position="1217"/>
        <end position="1253"/>
    </location>
</feature>
<accession>A0A7M7IQZ1</accession>
<dbReference type="Proteomes" id="UP000005203">
    <property type="component" value="Linkage group LG14"/>
</dbReference>
<feature type="region of interest" description="Disordered" evidence="1">
    <location>
        <begin position="290"/>
        <end position="318"/>
    </location>
</feature>
<reference evidence="4" key="2">
    <citation type="submission" date="2025-04" db="UniProtKB">
        <authorList>
            <consortium name="RefSeq"/>
        </authorList>
    </citation>
    <scope>IDENTIFICATION</scope>
    <source>
        <strain evidence="4">DH4</strain>
        <tissue evidence="4">Whole body</tissue>
    </source>
</reference>
<feature type="compositionally biased region" description="Basic and acidic residues" evidence="1">
    <location>
        <begin position="100"/>
        <end position="135"/>
    </location>
</feature>
<name>A0A7M7IQZ1_APIME</name>
<dbReference type="KEGG" id="ame:107965485"/>
<dbReference type="EnsemblMetazoa" id="XM_016916052">
    <property type="protein sequence ID" value="XP_016771541"/>
    <property type="gene ID" value="LOC107965485"/>
</dbReference>
<evidence type="ECO:0000256" key="1">
    <source>
        <dbReference type="SAM" id="MobiDB-lite"/>
    </source>
</evidence>
<feature type="region of interest" description="Disordered" evidence="1">
    <location>
        <begin position="727"/>
        <end position="760"/>
    </location>
</feature>
<feature type="region of interest" description="Disordered" evidence="1">
    <location>
        <begin position="1216"/>
        <end position="1341"/>
    </location>
</feature>
<dbReference type="GeneID" id="107965485"/>
<organism evidence="2">
    <name type="scientific">Apis mellifera</name>
    <name type="common">Honeybee</name>
    <dbReference type="NCBI Taxonomy" id="7460"/>
    <lineage>
        <taxon>Eukaryota</taxon>
        <taxon>Metazoa</taxon>
        <taxon>Ecdysozoa</taxon>
        <taxon>Arthropoda</taxon>
        <taxon>Hexapoda</taxon>
        <taxon>Insecta</taxon>
        <taxon>Pterygota</taxon>
        <taxon>Neoptera</taxon>
        <taxon>Endopterygota</taxon>
        <taxon>Hymenoptera</taxon>
        <taxon>Apocrita</taxon>
        <taxon>Aculeata</taxon>
        <taxon>Apoidea</taxon>
        <taxon>Anthophila</taxon>
        <taxon>Apidae</taxon>
        <taxon>Apis</taxon>
    </lineage>
</organism>
<keyword evidence="3" id="KW-1185">Reference proteome</keyword>
<feature type="compositionally biased region" description="Basic and acidic residues" evidence="1">
    <location>
        <begin position="157"/>
        <end position="181"/>
    </location>
</feature>
<feature type="compositionally biased region" description="Basic and acidic residues" evidence="1">
    <location>
        <begin position="1577"/>
        <end position="1597"/>
    </location>
</feature>
<evidence type="ECO:0000313" key="4">
    <source>
        <dbReference type="RefSeq" id="XP_016771541.2"/>
    </source>
</evidence>
<gene>
    <name evidence="4" type="primary">LOC107965485</name>
</gene>
<accession>A0A8B7KPQ9</accession>
<feature type="compositionally biased region" description="Acidic residues" evidence="1">
    <location>
        <begin position="197"/>
        <end position="215"/>
    </location>
</feature>
<sequence>MRPGRVVVYVYYHTPLPTGWLPINRLTSGRDIRLSTATMRALGSRRPQLPATSYHPPSLLFLAFLLLAFVARGGEPLPSASRDQGEPPLGGQRSNSSSQLRRDDYAYPDRETDVDGETVAERRRDVDEDRGKREEEEVEERLGDEEAEGAVKKRRRNDVGKSAEEVKEEAKSEEGIRRFDEGGSVIPNYFRKSGKLEEEEEEDGSEEEAPCEESSEEKGRKGQRSLHETRGSKNRKSSTVYLNAEEKRIPDGEQQSIVDGQIKRLISIRDDALDARAKADEMDEAKVLNFKREVEPEEREIRSGDEGQKSGKGRGLEDRQGIRLLTPDTLVYNILQDALETYQSEEPRVSYIDVNNDTLKKLVTTDQLYILRMAEKFLPQTLRLDYSEKMYSCVRRFEYYSCVKYIAWPMIKQYFPALPPFPDSHAWYPIIDMYPVFPPLLPAYLDGIPADLELPEVVDAMDDSKTGKKNGPEATIIQILHNVLKDRRADPYPTLPPAPSFLDRSPDVYVAFLFDDRSVTVNLTERSIPISYRARFVQNAVRCANEYDYLACFKYSIWPMIKRIAPDAAPALFPSSEEDAQNPASSGNLAPKFLVYLPTVLAKGGGLSLAYLLPLKEGGQRGGTRLSSSDELETKMLNALAKVRDTADAATEMSTFILTGGNAVTYAISFTKRQMEILRLAEYLLPPSARPLLVVDVLSYLRSNADFVDCARHVIWPTIAKHVPDLPDFPRPAEEAKGGDAASTTNVQRAEGNSEERRVGIGGKEKKASALFEDGKESRDGIPSAAVPVISVSGTRFVPIFTELPETVILNILRAIQFQSLNPSVPISPPSSLPSATKNPQFQDLLTEQQASIVNVVNALLPASIRPEFANKMIECLRVNSFLVCTRDVAWPILLQYFPWLPNFPNFGIVASTTTPTANSTASVADEKSALTEINSAPPLSETNVKTRQHGDTTVTITDTRFVPILNDLPETIILNILKAVQLSVPNLPAPPAAEDPAYPPHLTEHQISIMRAAANLLPVQTRAEFERKILPCLGETSFLECTRDVTWPTIAQTYPWLPNFPNFTALGRTSPQTRGSIRLQFFLDSADERSSTAERATDSSGREGGKEGAEERMEEALLTVLGKGEGGSISKLNETSTLSERQATIVGRIEERIPEAERSSYVTRMLDCSARYSFPSCVENIGWPILKRYNSSIPDLSTVIDLFSHLNARISLPTIPQSSESSQSSQPSAISQIANSSTEASSSSSSSSSRSSLRSDEVEGQDPGNEGQEKEDAKKKGNPTNTPSVGNEGIIPEYAGQPTGIPIDISSEKVHAPSAVGVVQRGEKSGGRGGRRERRSAAELHDSYYDETAGRFSSRNPFFPNITESEYLGLLIRVKEKTKSSSRSKTQYLVDNLNSTIRDSLTADQYEILKIVEDLDGQGSAGKGLASQTMNCILSLSFIRCLAIFVWPLIASNFPTLGILGRSLNDANALRRDDPGRSSVETEKRMQEFFAMSTTEFENELLKRKESIERFFLHLYRMLTEEKFETSIGRFQIKGYGKDGPASSSREGRGAKLKDNKNLPSILTIISDIMEEVLDQRPEGAKKEKEKRERSIEGSRVESNVQSLKDGRKGYIDIKRSMNDDEIITMFLDKIKSNDSDEVAVEEEGDEGTGYLASEDAYNAFEVLFGTKLHDKLAREASLLPLDSSRSSESPARSGSIEPIKRVDIVSLESRKRALNGGDGSKLSPIKDRVAYDFEKELSEGQEERRRKKRAKAYFKSFFERYSSRDRRLRDVESVEDNAIDGDEKKRDEKDEGSTLIVRLPRLRDEDASRKGTAASLSKGFKSKMSEMMPGFGLVLSFLLQLALAHARATASVAGMISNIALGTAMFGMMRDSLFGTSSNPKIKYVYDNDKTGPGISWPAQYEYAPHYYG</sequence>
<evidence type="ECO:0000313" key="3">
    <source>
        <dbReference type="Proteomes" id="UP000005203"/>
    </source>
</evidence>
<feature type="region of interest" description="Disordered" evidence="1">
    <location>
        <begin position="78"/>
        <end position="255"/>
    </location>
</feature>
<evidence type="ECO:0000313" key="2">
    <source>
        <dbReference type="EnsemblMetazoa" id="XP_016771541"/>
    </source>
</evidence>
<feature type="compositionally biased region" description="Basic and acidic residues" evidence="1">
    <location>
        <begin position="216"/>
        <end position="231"/>
    </location>
</feature>
<feature type="compositionally biased region" description="Acidic residues" evidence="1">
    <location>
        <begin position="136"/>
        <end position="148"/>
    </location>
</feature>
<feature type="region of interest" description="Disordered" evidence="1">
    <location>
        <begin position="1089"/>
        <end position="1113"/>
    </location>
</feature>